<dbReference type="EMBL" id="JAQLOI010000001">
    <property type="protein sequence ID" value="MDB1123156.1"/>
    <property type="molecule type" value="Genomic_DNA"/>
</dbReference>
<accession>A0ABT4YPM9</accession>
<evidence type="ECO:0000313" key="1">
    <source>
        <dbReference type="EMBL" id="MDB1123156.1"/>
    </source>
</evidence>
<sequence>MKNKQASDYFHGEDGYNCAQAVLKAFQPESGMPELVIRSATVAGGGRAKGGTCGALYAAQIVLGEGQHSAQVANEFLTAFGSTLCSDIKQSEGGCRHFVGKTAEFTERHLDNINTQNDDYVKAREIREIDMLSQEKNNLFPLYLAIKKVTSKVTFCYLKLK</sequence>
<evidence type="ECO:0000313" key="2">
    <source>
        <dbReference type="Proteomes" id="UP001210678"/>
    </source>
</evidence>
<comment type="caution">
    <text evidence="1">The sequence shown here is derived from an EMBL/GenBank/DDBJ whole genome shotgun (WGS) entry which is preliminary data.</text>
</comment>
<reference evidence="1 2" key="1">
    <citation type="submission" date="2023-01" db="EMBL/GenBank/DDBJ databases">
        <title>Vibrio sp. KJ40-1 sp.nov, isolated from marine algae.</title>
        <authorList>
            <person name="Butt M."/>
            <person name="Kim J.M.J."/>
            <person name="Jeon C.O.C."/>
        </authorList>
    </citation>
    <scope>NUCLEOTIDE SEQUENCE [LARGE SCALE GENOMIC DNA]</scope>
    <source>
        <strain evidence="1 2">KJ40-1</strain>
    </source>
</reference>
<organism evidence="1 2">
    <name type="scientific">Vibrio algarum</name>
    <dbReference type="NCBI Taxonomy" id="3020714"/>
    <lineage>
        <taxon>Bacteria</taxon>
        <taxon>Pseudomonadati</taxon>
        <taxon>Pseudomonadota</taxon>
        <taxon>Gammaproteobacteria</taxon>
        <taxon>Vibrionales</taxon>
        <taxon>Vibrionaceae</taxon>
        <taxon>Vibrio</taxon>
    </lineage>
</organism>
<name>A0ABT4YPM9_9VIBR</name>
<gene>
    <name evidence="1" type="ORF">PGX00_05485</name>
</gene>
<dbReference type="RefSeq" id="WP_272133551.1">
    <property type="nucleotide sequence ID" value="NZ_JAQLOI010000001.1"/>
</dbReference>
<dbReference type="Pfam" id="PF09719">
    <property type="entry name" value="C_GCAxxG_C_C"/>
    <property type="match status" value="1"/>
</dbReference>
<keyword evidence="2" id="KW-1185">Reference proteome</keyword>
<dbReference type="Proteomes" id="UP001210678">
    <property type="component" value="Unassembled WGS sequence"/>
</dbReference>
<proteinExistence type="predicted"/>
<dbReference type="InterPro" id="IPR010181">
    <property type="entry name" value="CGCAxxGCC_motif"/>
</dbReference>
<protein>
    <submittedName>
        <fullName evidence="1">C-GCAxxG-C-C family protein</fullName>
    </submittedName>
</protein>